<comment type="pathway">
    <text evidence="1 6">Purine metabolism; purine nucleoside salvage.</text>
</comment>
<dbReference type="GO" id="GO:0004731">
    <property type="term" value="F:purine-nucleoside phosphorylase activity"/>
    <property type="evidence" value="ECO:0007669"/>
    <property type="project" value="UniProtKB-EC"/>
</dbReference>
<gene>
    <name evidence="9" type="ordered locus">Marpi_0174</name>
</gene>
<evidence type="ECO:0000256" key="6">
    <source>
        <dbReference type="PIRNR" id="PIRNR000477"/>
    </source>
</evidence>
<dbReference type="InterPro" id="IPR000845">
    <property type="entry name" value="Nucleoside_phosphorylase_d"/>
</dbReference>
<keyword evidence="10" id="KW-1185">Reference proteome</keyword>
<dbReference type="eggNOG" id="COG0005">
    <property type="taxonomic scope" value="Bacteria"/>
</dbReference>
<dbReference type="STRING" id="443254.Marpi_0174"/>
<accession>H2J3I5</accession>
<feature type="binding site" evidence="7">
    <location>
        <begin position="79"/>
        <end position="81"/>
    </location>
    <ligand>
        <name>phosphate</name>
        <dbReference type="ChEBI" id="CHEBI:43474"/>
    </ligand>
</feature>
<feature type="binding site" evidence="7">
    <location>
        <position position="210"/>
    </location>
    <ligand>
        <name>phosphate</name>
        <dbReference type="ChEBI" id="CHEBI:43474"/>
    </ligand>
</feature>
<dbReference type="PANTHER" id="PTHR11904:SF9">
    <property type="entry name" value="PURINE NUCLEOSIDE PHOSPHORYLASE-RELATED"/>
    <property type="match status" value="1"/>
</dbReference>
<comment type="function">
    <text evidence="6">The purine nucleoside phosphorylases catalyze the phosphorolytic breakdown of the N-glycosidic bond in the beta-(deoxy)ribonucleoside molecules, with the formation of the corresponding free purine bases and pentose-1-phosphate.</text>
</comment>
<feature type="binding site" evidence="7">
    <location>
        <position position="59"/>
    </location>
    <ligand>
        <name>phosphate</name>
        <dbReference type="ChEBI" id="CHEBI:43474"/>
    </ligand>
</feature>
<dbReference type="SUPFAM" id="SSF53167">
    <property type="entry name" value="Purine and uridine phosphorylases"/>
    <property type="match status" value="1"/>
</dbReference>
<dbReference type="InterPro" id="IPR035994">
    <property type="entry name" value="Nucleoside_phosphorylase_sf"/>
</dbReference>
<evidence type="ECO:0000256" key="5">
    <source>
        <dbReference type="ARBA" id="ARBA00022679"/>
    </source>
</evidence>
<dbReference type="PROSITE" id="PS01240">
    <property type="entry name" value="PNP_MTAP_2"/>
    <property type="match status" value="1"/>
</dbReference>
<dbReference type="InterPro" id="IPR011270">
    <property type="entry name" value="Pur_Nuc_Pase_Ino/Guo-sp"/>
</dbReference>
<organism evidence="9 10">
    <name type="scientific">Marinitoga piezophila (strain DSM 14283 / JCM 11233 / KA3)</name>
    <dbReference type="NCBI Taxonomy" id="443254"/>
    <lineage>
        <taxon>Bacteria</taxon>
        <taxon>Thermotogati</taxon>
        <taxon>Thermotogota</taxon>
        <taxon>Thermotogae</taxon>
        <taxon>Petrotogales</taxon>
        <taxon>Petrotogaceae</taxon>
        <taxon>Marinitoga</taxon>
    </lineage>
</organism>
<evidence type="ECO:0000256" key="7">
    <source>
        <dbReference type="PIRSR" id="PIRSR000477-2"/>
    </source>
</evidence>
<evidence type="ECO:0000256" key="3">
    <source>
        <dbReference type="ARBA" id="ARBA00011233"/>
    </source>
</evidence>
<keyword evidence="4 6" id="KW-0328">Glycosyltransferase</keyword>
<dbReference type="PIRSF" id="PIRSF000477">
    <property type="entry name" value="PurNPase"/>
    <property type="match status" value="1"/>
</dbReference>
<dbReference type="HOGENOM" id="CLU_054456_1_2_0"/>
<feature type="binding site" evidence="7">
    <location>
        <position position="191"/>
    </location>
    <ligand>
        <name>a purine D-ribonucleoside</name>
        <dbReference type="ChEBI" id="CHEBI:142355"/>
    </ligand>
</feature>
<evidence type="ECO:0000313" key="9">
    <source>
        <dbReference type="EMBL" id="AEX84629.1"/>
    </source>
</evidence>
<dbReference type="GO" id="GO:0005737">
    <property type="term" value="C:cytoplasm"/>
    <property type="evidence" value="ECO:0007669"/>
    <property type="project" value="TreeGrafter"/>
</dbReference>
<feature type="binding site" evidence="7">
    <location>
        <position position="111"/>
    </location>
    <ligand>
        <name>phosphate</name>
        <dbReference type="ChEBI" id="CHEBI:43474"/>
    </ligand>
</feature>
<dbReference type="PANTHER" id="PTHR11904">
    <property type="entry name" value="METHYLTHIOADENOSINE/PURINE NUCLEOSIDE PHOSPHORYLASE"/>
    <property type="match status" value="1"/>
</dbReference>
<feature type="domain" description="Nucleoside phosphorylase" evidence="8">
    <location>
        <begin position="22"/>
        <end position="267"/>
    </location>
</feature>
<feature type="binding site" evidence="7">
    <location>
        <position position="233"/>
    </location>
    <ligand>
        <name>a purine D-ribonucleoside</name>
        <dbReference type="ChEBI" id="CHEBI:142355"/>
    </ligand>
</feature>
<sequence>MYKKIQEAAEYIKSKSDIKPVIGLILGSGLGYIADEIEDPIIIDYKDIPHFPQSTVKGHAGKMVIGMLEGKPVITLKGRFHAYEGHELSKLVFPIYVFKELGVEGLVLTNAAGGVNRTYNPGDIVANTSFINFTFKNPLIGPNIDEMGPRFPSMATPIDRKWLDKIEKSAEEKKIKIQEGTYCWMLGPSYESPAEIKMLEKLEGDLVGMSTMPEIIAANHCGIKAVAFSAVTNMAAGILPQPLNHKEVMEVAERIKHKFAKVVKIAIKTF</sequence>
<dbReference type="NCBIfam" id="TIGR01700">
    <property type="entry name" value="PNPH"/>
    <property type="match status" value="1"/>
</dbReference>
<reference evidence="9 10" key="1">
    <citation type="journal article" date="2012" name="J. Bacteriol.">
        <title>Complete Genome Sequence of the Thermophilic, Piezophilic, Heterotrophic Bacterium Marinitoga piezophila KA3.</title>
        <authorList>
            <person name="Lucas S."/>
            <person name="Han J."/>
            <person name="Lapidus A."/>
            <person name="Cheng J.F."/>
            <person name="Goodwin L.A."/>
            <person name="Pitluck S."/>
            <person name="Peters L."/>
            <person name="Mikhailova N."/>
            <person name="Teshima H."/>
            <person name="Detter J.C."/>
            <person name="Han C."/>
            <person name="Tapia R."/>
            <person name="Land M."/>
            <person name="Hauser L."/>
            <person name="Kyrpides N.C."/>
            <person name="Ivanova N."/>
            <person name="Pagani I."/>
            <person name="Vannier P."/>
            <person name="Oger P."/>
            <person name="Bartlett D.H."/>
            <person name="Noll K.M."/>
            <person name="Woyke T."/>
            <person name="Jebbar M."/>
        </authorList>
    </citation>
    <scope>NUCLEOTIDE SEQUENCE [LARGE SCALE GENOMIC DNA]</scope>
    <source>
        <strain evidence="10">DSM 14283 / JCM 11233 / KA3</strain>
    </source>
</reference>
<dbReference type="EC" id="2.4.2.1" evidence="6"/>
<evidence type="ECO:0000256" key="2">
    <source>
        <dbReference type="ARBA" id="ARBA00006751"/>
    </source>
</evidence>
<dbReference type="InterPro" id="IPR018099">
    <property type="entry name" value="Purine_phosphorylase-2_CS"/>
</dbReference>
<dbReference type="GO" id="GO:0009116">
    <property type="term" value="P:nucleoside metabolic process"/>
    <property type="evidence" value="ECO:0007669"/>
    <property type="project" value="InterPro"/>
</dbReference>
<dbReference type="AlphaFoldDB" id="H2J3I5"/>
<dbReference type="EMBL" id="CP003257">
    <property type="protein sequence ID" value="AEX84629.1"/>
    <property type="molecule type" value="Genomic_DNA"/>
</dbReference>
<proteinExistence type="inferred from homology"/>
<protein>
    <recommendedName>
        <fullName evidence="6">Purine nucleoside phosphorylase</fullName>
        <ecNumber evidence="6">2.4.2.1</ecNumber>
    </recommendedName>
    <alternativeName>
        <fullName evidence="6">Inosine-guanosine phosphorylase</fullName>
    </alternativeName>
</protein>
<name>H2J3I5_MARPK</name>
<dbReference type="CDD" id="cd09009">
    <property type="entry name" value="PNP-EcPNPII_like"/>
    <property type="match status" value="1"/>
</dbReference>
<evidence type="ECO:0000259" key="8">
    <source>
        <dbReference type="Pfam" id="PF01048"/>
    </source>
</evidence>
<comment type="similarity">
    <text evidence="2 6">Belongs to the PNP/MTAP phosphorylase family.</text>
</comment>
<dbReference type="NCBIfam" id="TIGR01697">
    <property type="entry name" value="PNPH-PUNA-XAPA"/>
    <property type="match status" value="1"/>
</dbReference>
<evidence type="ECO:0000256" key="4">
    <source>
        <dbReference type="ARBA" id="ARBA00022676"/>
    </source>
</evidence>
<feature type="binding site" evidence="7">
    <location>
        <position position="28"/>
    </location>
    <ligand>
        <name>phosphate</name>
        <dbReference type="ChEBI" id="CHEBI:43474"/>
    </ligand>
</feature>
<evidence type="ECO:0000313" key="10">
    <source>
        <dbReference type="Proteomes" id="UP000007161"/>
    </source>
</evidence>
<dbReference type="Proteomes" id="UP000007161">
    <property type="component" value="Chromosome"/>
</dbReference>
<dbReference type="Pfam" id="PF01048">
    <property type="entry name" value="PNP_UDP_1"/>
    <property type="match status" value="1"/>
</dbReference>
<dbReference type="RefSeq" id="WP_014295701.1">
    <property type="nucleotide sequence ID" value="NC_016751.1"/>
</dbReference>
<dbReference type="NCBIfam" id="NF006054">
    <property type="entry name" value="PRK08202.1"/>
    <property type="match status" value="1"/>
</dbReference>
<evidence type="ECO:0000256" key="1">
    <source>
        <dbReference type="ARBA" id="ARBA00005058"/>
    </source>
</evidence>
<dbReference type="UniPathway" id="UPA00606"/>
<reference evidence="10" key="2">
    <citation type="submission" date="2012-01" db="EMBL/GenBank/DDBJ databases">
        <title>Complete sequence of chromosome of Marinitoga piezophila KA3.</title>
        <authorList>
            <person name="Lucas S."/>
            <person name="Han J."/>
            <person name="Lapidus A."/>
            <person name="Cheng J.-F."/>
            <person name="Goodwin L."/>
            <person name="Pitluck S."/>
            <person name="Peters L."/>
            <person name="Mikhailova N."/>
            <person name="Teshima H."/>
            <person name="Detter J.C."/>
            <person name="Han C."/>
            <person name="Tapia R."/>
            <person name="Land M."/>
            <person name="Hauser L."/>
            <person name="Kyrpides N."/>
            <person name="Ivanova N."/>
            <person name="Pagani I."/>
            <person name="Jebbar M."/>
            <person name="Vannier P."/>
            <person name="Oger P."/>
            <person name="Cario A."/>
            <person name="Bartlett D."/>
            <person name="Noll K.M."/>
            <person name="Woyke T."/>
        </authorList>
    </citation>
    <scope>NUCLEOTIDE SEQUENCE [LARGE SCALE GENOMIC DNA]</scope>
    <source>
        <strain evidence="10">DSM 14283 / JCM 11233 / KA3</strain>
    </source>
</reference>
<comment type="subunit">
    <text evidence="3">Homotrimer.</text>
</comment>
<dbReference type="Gene3D" id="3.40.50.1580">
    <property type="entry name" value="Nucleoside phosphorylase domain"/>
    <property type="match status" value="1"/>
</dbReference>
<dbReference type="OrthoDB" id="1523230at2"/>
<dbReference type="InterPro" id="IPR011268">
    <property type="entry name" value="Purine_phosphorylase"/>
</dbReference>
<keyword evidence="5 6" id="KW-0808">Transferase</keyword>
<dbReference type="KEGG" id="mpz:Marpi_0174"/>